<dbReference type="EMBL" id="CP002930">
    <property type="protein sequence ID" value="AFY02417.1"/>
    <property type="molecule type" value="Genomic_DNA"/>
</dbReference>
<name>K7ZGF3_BDEBC</name>
<dbReference type="STRING" id="1069642.Bdt_2736"/>
<dbReference type="SMART" id="SM00028">
    <property type="entry name" value="TPR"/>
    <property type="match status" value="12"/>
</dbReference>
<protein>
    <submittedName>
        <fullName evidence="5">Uncharacterized protein</fullName>
    </submittedName>
</protein>
<reference evidence="5 6" key="1">
    <citation type="journal article" date="2012" name="BMC Genomics">
        <title>Genome analysis of a simultaneously predatory and prey-independent, novel Bdellovibrio bacteriovorus from the River Tiber, supports in silico predictions of both ancient and recent lateral gene transfer from diverse bacteria.</title>
        <authorList>
            <person name="Hobley L."/>
            <person name="Lerner T.R."/>
            <person name="Williams L.E."/>
            <person name="Lambert C."/>
            <person name="Till R."/>
            <person name="Milner D.S."/>
            <person name="Basford S.M."/>
            <person name="Capeness M.J."/>
            <person name="Fenton A.K."/>
            <person name="Atterbury R.J."/>
            <person name="Harris M.A."/>
            <person name="Sockett R.E."/>
        </authorList>
    </citation>
    <scope>NUCLEOTIDE SEQUENCE [LARGE SCALE GENOMIC DNA]</scope>
    <source>
        <strain evidence="5 6">Tiberius</strain>
    </source>
</reference>
<evidence type="ECO:0000313" key="5">
    <source>
        <dbReference type="EMBL" id="AFY02417.1"/>
    </source>
</evidence>
<organism evidence="5 6">
    <name type="scientific">Bdellovibrio bacteriovorus str. Tiberius</name>
    <dbReference type="NCBI Taxonomy" id="1069642"/>
    <lineage>
        <taxon>Bacteria</taxon>
        <taxon>Pseudomonadati</taxon>
        <taxon>Bdellovibrionota</taxon>
        <taxon>Bdellovibrionia</taxon>
        <taxon>Bdellovibrionales</taxon>
        <taxon>Pseudobdellovibrionaceae</taxon>
        <taxon>Bdellovibrio</taxon>
    </lineage>
</organism>
<feature type="repeat" description="TPR" evidence="3">
    <location>
        <begin position="87"/>
        <end position="120"/>
    </location>
</feature>
<sequence>MRPSFKTTASAALLLTLTACASTPAKKTTAAPEKQSLVIPAAKSDPVNARAEADYNFIMGDVLSREGKSEQAVALFEKVAALDPNSPAVQMRLSAEYLKVGKVKEAIQKAEQAVANDPKNAESILVLGGLYSAEKSYDKAIAQYQAVLRLQPKNSEAPIYIGSLYADKKEFKKAEQYFNSLLKNASYETPHEVHYYIGLTHLDQEGPVHQKAAEKAFKKSLEIKPGFEDALISLANLYLQQGNRGKALALCLDYQKQENFSPKVADLIAQIYLEEGDSEKAYSQLELITGNSESSLDVQMKMALLLIEQKRFNQAGAKLKDIVSQYPSADSARYYLAAVQEETGDMENAIRNYMQVAHSSKHFSEAIVHAAHLLKGQGKLNQALVVTKKGLQTNADKPQVYTMYASLLDAKADYLGAAQVLEQGLSKYSKNVELLFQHALILDRLGKKENMIAQMKKVLEIEPNHVQSLSYLAFSLAELNLHLPEAERLARRALELDPKDGYVLDTLGWVLFKQKRFSESIQVLEKAHEYQASASIIAEHLADAYSMESKTDKAKQMYEKAANLTTDQKRANHIRSKLLRLLS</sequence>
<dbReference type="InterPro" id="IPR019734">
    <property type="entry name" value="TPR_rpt"/>
</dbReference>
<dbReference type="PANTHER" id="PTHR45586">
    <property type="entry name" value="TPR REPEAT-CONTAINING PROTEIN PA4667"/>
    <property type="match status" value="1"/>
</dbReference>
<evidence type="ECO:0000256" key="2">
    <source>
        <dbReference type="ARBA" id="ARBA00022803"/>
    </source>
</evidence>
<feature type="repeat" description="TPR" evidence="3">
    <location>
        <begin position="53"/>
        <end position="86"/>
    </location>
</feature>
<dbReference type="Gene3D" id="1.25.40.10">
    <property type="entry name" value="Tetratricopeptide repeat domain"/>
    <property type="match status" value="2"/>
</dbReference>
<keyword evidence="4" id="KW-0732">Signal</keyword>
<accession>K7ZGF3</accession>
<evidence type="ECO:0000313" key="6">
    <source>
        <dbReference type="Proteomes" id="UP000010074"/>
    </source>
</evidence>
<dbReference type="AlphaFoldDB" id="K7ZGF3"/>
<dbReference type="Pfam" id="PF13181">
    <property type="entry name" value="TPR_8"/>
    <property type="match status" value="2"/>
</dbReference>
<dbReference type="InterPro" id="IPR011990">
    <property type="entry name" value="TPR-like_helical_dom_sf"/>
</dbReference>
<keyword evidence="1" id="KW-0677">Repeat</keyword>
<keyword evidence="2 3" id="KW-0802">TPR repeat</keyword>
<feature type="repeat" description="TPR" evidence="3">
    <location>
        <begin position="121"/>
        <end position="154"/>
    </location>
</feature>
<evidence type="ECO:0000256" key="3">
    <source>
        <dbReference type="PROSITE-ProRule" id="PRU00339"/>
    </source>
</evidence>
<dbReference type="OrthoDB" id="5287423at2"/>
<dbReference type="InterPro" id="IPR051012">
    <property type="entry name" value="CellSynth/LPSAsmb/PSIAsmb"/>
</dbReference>
<dbReference type="SUPFAM" id="SSF48452">
    <property type="entry name" value="TPR-like"/>
    <property type="match status" value="3"/>
</dbReference>
<feature type="signal peptide" evidence="4">
    <location>
        <begin position="1"/>
        <end position="21"/>
    </location>
</feature>
<dbReference type="PROSITE" id="PS50005">
    <property type="entry name" value="TPR"/>
    <property type="match status" value="3"/>
</dbReference>
<dbReference type="Pfam" id="PF14559">
    <property type="entry name" value="TPR_19"/>
    <property type="match status" value="1"/>
</dbReference>
<dbReference type="HOGENOM" id="CLU_007251_3_0_7"/>
<dbReference type="PATRIC" id="fig|1069642.3.peg.2706"/>
<dbReference type="PANTHER" id="PTHR45586:SF1">
    <property type="entry name" value="LIPOPOLYSACCHARIDE ASSEMBLY PROTEIN B"/>
    <property type="match status" value="1"/>
</dbReference>
<evidence type="ECO:0000256" key="1">
    <source>
        <dbReference type="ARBA" id="ARBA00022737"/>
    </source>
</evidence>
<evidence type="ECO:0000256" key="4">
    <source>
        <dbReference type="SAM" id="SignalP"/>
    </source>
</evidence>
<dbReference type="PROSITE" id="PS51257">
    <property type="entry name" value="PROKAR_LIPOPROTEIN"/>
    <property type="match status" value="1"/>
</dbReference>
<proteinExistence type="predicted"/>
<gene>
    <name evidence="5" type="ORF">Bdt_2736</name>
</gene>
<dbReference type="Pfam" id="PF13432">
    <property type="entry name" value="TPR_16"/>
    <property type="match status" value="2"/>
</dbReference>
<dbReference type="KEGG" id="bbat:Bdt_2736"/>
<dbReference type="RefSeq" id="WP_015091846.1">
    <property type="nucleotide sequence ID" value="NC_019567.1"/>
</dbReference>
<feature type="chain" id="PRO_5003916182" evidence="4">
    <location>
        <begin position="22"/>
        <end position="583"/>
    </location>
</feature>
<dbReference type="Proteomes" id="UP000010074">
    <property type="component" value="Chromosome"/>
</dbReference>